<dbReference type="AlphaFoldDB" id="A0A397I100"/>
<dbReference type="OrthoDB" id="2434299at2759"/>
<reference evidence="1 2" key="1">
    <citation type="submission" date="2018-08" db="EMBL/GenBank/DDBJ databases">
        <title>Genome and evolution of the arbuscular mycorrhizal fungus Diversispora epigaea (formerly Glomus versiforme) and its bacterial endosymbionts.</title>
        <authorList>
            <person name="Sun X."/>
            <person name="Fei Z."/>
            <person name="Harrison M."/>
        </authorList>
    </citation>
    <scope>NUCLEOTIDE SEQUENCE [LARGE SCALE GENOMIC DNA]</scope>
    <source>
        <strain evidence="1 2">IT104</strain>
    </source>
</reference>
<protein>
    <submittedName>
        <fullName evidence="1">Uncharacterized protein</fullName>
    </submittedName>
</protein>
<dbReference type="EMBL" id="PQFF01000277">
    <property type="protein sequence ID" value="RHZ66983.1"/>
    <property type="molecule type" value="Genomic_DNA"/>
</dbReference>
<evidence type="ECO:0000313" key="2">
    <source>
        <dbReference type="Proteomes" id="UP000266861"/>
    </source>
</evidence>
<sequence length="129" mass="14641">MENPAFMSSVSCSEQSKEIYISNIIIPLLRLSLRDLLNGNICLSTVECQSLANRWYYHSIPRYFHLDHAEIPLLPHASHTKALIHLLLTLRNIIIVNKSLLLRALEQANTHSPRNVDPSLTVSSPPYNN</sequence>
<gene>
    <name evidence="1" type="ORF">Glove_303g57</name>
</gene>
<name>A0A397I100_9GLOM</name>
<comment type="caution">
    <text evidence="1">The sequence shown here is derived from an EMBL/GenBank/DDBJ whole genome shotgun (WGS) entry which is preliminary data.</text>
</comment>
<evidence type="ECO:0000313" key="1">
    <source>
        <dbReference type="EMBL" id="RHZ66983.1"/>
    </source>
</evidence>
<organism evidence="1 2">
    <name type="scientific">Diversispora epigaea</name>
    <dbReference type="NCBI Taxonomy" id="1348612"/>
    <lineage>
        <taxon>Eukaryota</taxon>
        <taxon>Fungi</taxon>
        <taxon>Fungi incertae sedis</taxon>
        <taxon>Mucoromycota</taxon>
        <taxon>Glomeromycotina</taxon>
        <taxon>Glomeromycetes</taxon>
        <taxon>Diversisporales</taxon>
        <taxon>Diversisporaceae</taxon>
        <taxon>Diversispora</taxon>
    </lineage>
</organism>
<dbReference type="Proteomes" id="UP000266861">
    <property type="component" value="Unassembled WGS sequence"/>
</dbReference>
<proteinExistence type="predicted"/>
<accession>A0A397I100</accession>
<keyword evidence="2" id="KW-1185">Reference proteome</keyword>